<evidence type="ECO:0000313" key="1">
    <source>
        <dbReference type="EMBL" id="KAI8579085.1"/>
    </source>
</evidence>
<accession>A0AAD5EBB1</accession>
<comment type="caution">
    <text evidence="1">The sequence shown here is derived from an EMBL/GenBank/DDBJ whole genome shotgun (WGS) entry which is preliminary data.</text>
</comment>
<dbReference type="GeneID" id="75914829"/>
<organism evidence="1 2">
    <name type="scientific">Umbelopsis ramanniana AG</name>
    <dbReference type="NCBI Taxonomy" id="1314678"/>
    <lineage>
        <taxon>Eukaryota</taxon>
        <taxon>Fungi</taxon>
        <taxon>Fungi incertae sedis</taxon>
        <taxon>Mucoromycota</taxon>
        <taxon>Mucoromycotina</taxon>
        <taxon>Umbelopsidomycetes</taxon>
        <taxon>Umbelopsidales</taxon>
        <taxon>Umbelopsidaceae</taxon>
        <taxon>Umbelopsis</taxon>
    </lineage>
</organism>
<dbReference type="RefSeq" id="XP_051444089.1">
    <property type="nucleotide sequence ID" value="XM_051589484.1"/>
</dbReference>
<dbReference type="Proteomes" id="UP001206595">
    <property type="component" value="Unassembled WGS sequence"/>
</dbReference>
<dbReference type="EMBL" id="MU620923">
    <property type="protein sequence ID" value="KAI8579085.1"/>
    <property type="molecule type" value="Genomic_DNA"/>
</dbReference>
<evidence type="ECO:0000313" key="2">
    <source>
        <dbReference type="Proteomes" id="UP001206595"/>
    </source>
</evidence>
<sequence>MKRNTTLSMGICDKPSSEYLCSLKRCPSVYFILCLFFFLFRSSPVHFLDIPNLHHFSDFLKNPFQVNTVGSSF</sequence>
<keyword evidence="2" id="KW-1185">Reference proteome</keyword>
<proteinExistence type="predicted"/>
<dbReference type="AlphaFoldDB" id="A0AAD5EBB1"/>
<name>A0AAD5EBB1_UMBRA</name>
<reference evidence="1" key="2">
    <citation type="journal article" date="2022" name="Proc. Natl. Acad. Sci. U.S.A.">
        <title>Diploid-dominant life cycles characterize the early evolution of Fungi.</title>
        <authorList>
            <person name="Amses K.R."/>
            <person name="Simmons D.R."/>
            <person name="Longcore J.E."/>
            <person name="Mondo S.J."/>
            <person name="Seto K."/>
            <person name="Jeronimo G.H."/>
            <person name="Bonds A.E."/>
            <person name="Quandt C.A."/>
            <person name="Davis W.J."/>
            <person name="Chang Y."/>
            <person name="Federici B.A."/>
            <person name="Kuo A."/>
            <person name="LaButti K."/>
            <person name="Pangilinan J."/>
            <person name="Andreopoulos W."/>
            <person name="Tritt A."/>
            <person name="Riley R."/>
            <person name="Hundley H."/>
            <person name="Johnson J."/>
            <person name="Lipzen A."/>
            <person name="Barry K."/>
            <person name="Lang B.F."/>
            <person name="Cuomo C.A."/>
            <person name="Buchler N.E."/>
            <person name="Grigoriev I.V."/>
            <person name="Spatafora J.W."/>
            <person name="Stajich J.E."/>
            <person name="James T.Y."/>
        </authorList>
    </citation>
    <scope>NUCLEOTIDE SEQUENCE</scope>
    <source>
        <strain evidence="1">AG</strain>
    </source>
</reference>
<gene>
    <name evidence="1" type="ORF">K450DRAFT_243805</name>
</gene>
<reference evidence="1" key="1">
    <citation type="submission" date="2021-06" db="EMBL/GenBank/DDBJ databases">
        <authorList>
            <consortium name="DOE Joint Genome Institute"/>
            <person name="Mondo S.J."/>
            <person name="Amses K.R."/>
            <person name="Simmons D.R."/>
            <person name="Longcore J.E."/>
            <person name="Seto K."/>
            <person name="Alves G.H."/>
            <person name="Bonds A.E."/>
            <person name="Quandt C.A."/>
            <person name="Davis W.J."/>
            <person name="Chang Y."/>
            <person name="Letcher P.M."/>
            <person name="Powell M.J."/>
            <person name="Kuo A."/>
            <person name="Labutti K."/>
            <person name="Pangilinan J."/>
            <person name="Andreopoulos W."/>
            <person name="Tritt A."/>
            <person name="Riley R."/>
            <person name="Hundley H."/>
            <person name="Johnson J."/>
            <person name="Lipzen A."/>
            <person name="Barry K."/>
            <person name="Berbee M.L."/>
            <person name="Buchler N.E."/>
            <person name="Grigoriev I.V."/>
            <person name="Spatafora J.W."/>
            <person name="Stajich J.E."/>
            <person name="James T.Y."/>
        </authorList>
    </citation>
    <scope>NUCLEOTIDE SEQUENCE</scope>
    <source>
        <strain evidence="1">AG</strain>
    </source>
</reference>
<protein>
    <submittedName>
        <fullName evidence="1">Uncharacterized protein</fullName>
    </submittedName>
</protein>